<dbReference type="RefSeq" id="WP_066077110.1">
    <property type="nucleotide sequence ID" value="NZ_CP181246.1"/>
</dbReference>
<reference evidence="1 2" key="1">
    <citation type="submission" date="2018-06" db="EMBL/GenBank/DDBJ databases">
        <authorList>
            <consortium name="Pathogen Informatics"/>
            <person name="Doyle S."/>
        </authorList>
    </citation>
    <scope>NUCLEOTIDE SEQUENCE [LARGE SCALE GENOMIC DNA]</scope>
    <source>
        <strain evidence="1 2">NCTC10295</strain>
    </source>
</reference>
<keyword evidence="2" id="KW-1185">Reference proteome</keyword>
<accession>A0A378UFL8</accession>
<evidence type="ECO:0000313" key="2">
    <source>
        <dbReference type="Proteomes" id="UP000254651"/>
    </source>
</evidence>
<organism evidence="1 2">
    <name type="scientific">Bergeriella denitrificans</name>
    <name type="common">Neisseria denitrificans</name>
    <dbReference type="NCBI Taxonomy" id="494"/>
    <lineage>
        <taxon>Bacteria</taxon>
        <taxon>Pseudomonadati</taxon>
        <taxon>Pseudomonadota</taxon>
        <taxon>Betaproteobacteria</taxon>
        <taxon>Neisseriales</taxon>
        <taxon>Neisseriaceae</taxon>
        <taxon>Bergeriella</taxon>
    </lineage>
</organism>
<name>A0A378UFL8_BERDE</name>
<sequence>MTNNANPAVPAQRYFTLDEMCALLQISPAQFARWQQEHGIVIGYGGDRYTRADVVKLLKLKDTFLPYTDSFSQGLQAADGQPAADAEEIRVGLKNVLADLENALSH</sequence>
<dbReference type="AlphaFoldDB" id="A0A378UFL8"/>
<dbReference type="Proteomes" id="UP000254651">
    <property type="component" value="Unassembled WGS sequence"/>
</dbReference>
<gene>
    <name evidence="1" type="ORF">NCTC10295_00958</name>
</gene>
<evidence type="ECO:0000313" key="1">
    <source>
        <dbReference type="EMBL" id="STZ76198.1"/>
    </source>
</evidence>
<proteinExistence type="predicted"/>
<protein>
    <submittedName>
        <fullName evidence="1">Uncharacterized protein</fullName>
    </submittedName>
</protein>
<dbReference type="EMBL" id="UGQS01000002">
    <property type="protein sequence ID" value="STZ76198.1"/>
    <property type="molecule type" value="Genomic_DNA"/>
</dbReference>